<feature type="transmembrane region" description="Helical" evidence="8">
    <location>
        <begin position="118"/>
        <end position="138"/>
    </location>
</feature>
<dbReference type="RefSeq" id="WP_064932441.1">
    <property type="nucleotide sequence ID" value="NZ_LZSO01000026.1"/>
</dbReference>
<dbReference type="EMBL" id="LZSO01000026">
    <property type="protein sequence ID" value="OBB29092.1"/>
    <property type="molecule type" value="Genomic_DNA"/>
</dbReference>
<dbReference type="InterPro" id="IPR020846">
    <property type="entry name" value="MFS_dom"/>
</dbReference>
<evidence type="ECO:0000256" key="5">
    <source>
        <dbReference type="ARBA" id="ARBA00022692"/>
    </source>
</evidence>
<feature type="transmembrane region" description="Helical" evidence="8">
    <location>
        <begin position="17"/>
        <end position="38"/>
    </location>
</feature>
<dbReference type="Gene3D" id="1.20.1720.10">
    <property type="entry name" value="Multidrug resistance protein D"/>
    <property type="match status" value="1"/>
</dbReference>
<comment type="subcellular location">
    <subcellularLocation>
        <location evidence="1">Cell membrane</location>
        <topology evidence="1">Multi-pass membrane protein</topology>
    </subcellularLocation>
</comment>
<dbReference type="InterPro" id="IPR011701">
    <property type="entry name" value="MFS"/>
</dbReference>
<comment type="caution">
    <text evidence="10">The sequence shown here is derived from an EMBL/GenBank/DDBJ whole genome shotgun (WGS) entry which is preliminary data.</text>
</comment>
<dbReference type="GO" id="GO:1990961">
    <property type="term" value="P:xenobiotic detoxification by transmembrane export across the plasma membrane"/>
    <property type="evidence" value="ECO:0007669"/>
    <property type="project" value="InterPro"/>
</dbReference>
<proteinExistence type="inferred from homology"/>
<dbReference type="Proteomes" id="UP000093902">
    <property type="component" value="Unassembled WGS sequence"/>
</dbReference>
<comment type="similarity">
    <text evidence="2">Belongs to the major facilitator superfamily. Bcr/CmlA family.</text>
</comment>
<feature type="transmembrane region" description="Helical" evidence="8">
    <location>
        <begin position="150"/>
        <end position="172"/>
    </location>
</feature>
<keyword evidence="5 8" id="KW-0812">Transmembrane</keyword>
<dbReference type="InterPro" id="IPR036259">
    <property type="entry name" value="MFS_trans_sf"/>
</dbReference>
<dbReference type="PANTHER" id="PTHR43124:SF3">
    <property type="entry name" value="CHLORAMPHENICOL EFFLUX PUMP RV0191"/>
    <property type="match status" value="1"/>
</dbReference>
<feature type="transmembrane region" description="Helical" evidence="8">
    <location>
        <begin position="267"/>
        <end position="286"/>
    </location>
</feature>
<dbReference type="NCBIfam" id="TIGR00710">
    <property type="entry name" value="efflux_Bcr_CflA"/>
    <property type="match status" value="1"/>
</dbReference>
<dbReference type="PROSITE" id="PS50850">
    <property type="entry name" value="MFS"/>
    <property type="match status" value="1"/>
</dbReference>
<name>A0A1A0R427_MYCPR</name>
<evidence type="ECO:0000313" key="10">
    <source>
        <dbReference type="EMBL" id="OBB29092.1"/>
    </source>
</evidence>
<evidence type="ECO:0000256" key="4">
    <source>
        <dbReference type="ARBA" id="ARBA00022475"/>
    </source>
</evidence>
<dbReference type="InterPro" id="IPR050189">
    <property type="entry name" value="MFS_Efflux_Transporters"/>
</dbReference>
<keyword evidence="6 8" id="KW-1133">Transmembrane helix</keyword>
<feature type="transmembrane region" description="Helical" evidence="8">
    <location>
        <begin position="356"/>
        <end position="376"/>
    </location>
</feature>
<evidence type="ECO:0000256" key="1">
    <source>
        <dbReference type="ARBA" id="ARBA00004651"/>
    </source>
</evidence>
<evidence type="ECO:0000256" key="7">
    <source>
        <dbReference type="ARBA" id="ARBA00023136"/>
    </source>
</evidence>
<keyword evidence="7 8" id="KW-0472">Membrane</keyword>
<protein>
    <submittedName>
        <fullName evidence="10">Multidrug transporter CflA</fullName>
    </submittedName>
</protein>
<keyword evidence="3" id="KW-0813">Transport</keyword>
<feature type="transmembrane region" description="Helical" evidence="8">
    <location>
        <begin position="293"/>
        <end position="315"/>
    </location>
</feature>
<feature type="transmembrane region" description="Helical" evidence="8">
    <location>
        <begin position="58"/>
        <end position="78"/>
    </location>
</feature>
<evidence type="ECO:0000256" key="3">
    <source>
        <dbReference type="ARBA" id="ARBA00022448"/>
    </source>
</evidence>
<evidence type="ECO:0000313" key="11">
    <source>
        <dbReference type="Proteomes" id="UP000093902"/>
    </source>
</evidence>
<dbReference type="GO" id="GO:0042910">
    <property type="term" value="F:xenobiotic transmembrane transporter activity"/>
    <property type="evidence" value="ECO:0007669"/>
    <property type="project" value="InterPro"/>
</dbReference>
<feature type="transmembrane region" description="Helical" evidence="8">
    <location>
        <begin position="321"/>
        <end position="344"/>
    </location>
</feature>
<organism evidence="10 11">
    <name type="scientific">Mycolicibacterium peregrinum</name>
    <name type="common">Mycobacterium peregrinum</name>
    <dbReference type="NCBI Taxonomy" id="43304"/>
    <lineage>
        <taxon>Bacteria</taxon>
        <taxon>Bacillati</taxon>
        <taxon>Actinomycetota</taxon>
        <taxon>Actinomycetes</taxon>
        <taxon>Mycobacteriales</taxon>
        <taxon>Mycobacteriaceae</taxon>
        <taxon>Mycolicibacterium</taxon>
    </lineage>
</organism>
<dbReference type="PANTHER" id="PTHR43124">
    <property type="entry name" value="PURINE EFFLUX PUMP PBUE"/>
    <property type="match status" value="1"/>
</dbReference>
<dbReference type="GO" id="GO:0005886">
    <property type="term" value="C:plasma membrane"/>
    <property type="evidence" value="ECO:0007669"/>
    <property type="project" value="UniProtKB-SubCell"/>
</dbReference>
<gene>
    <name evidence="10" type="ORF">A5792_19975</name>
</gene>
<feature type="transmembrane region" description="Helical" evidence="8">
    <location>
        <begin position="90"/>
        <end position="112"/>
    </location>
</feature>
<feature type="transmembrane region" description="Helical" evidence="8">
    <location>
        <begin position="178"/>
        <end position="198"/>
    </location>
</feature>
<dbReference type="InterPro" id="IPR004812">
    <property type="entry name" value="Efflux_drug-R_Bcr/CmlA"/>
</dbReference>
<dbReference type="SUPFAM" id="SSF103473">
    <property type="entry name" value="MFS general substrate transporter"/>
    <property type="match status" value="1"/>
</dbReference>
<feature type="domain" description="Major facilitator superfamily (MFS) profile" evidence="9">
    <location>
        <begin position="23"/>
        <end position="408"/>
    </location>
</feature>
<dbReference type="CDD" id="cd17320">
    <property type="entry name" value="MFS_MdfA_MDR_like"/>
    <property type="match status" value="1"/>
</dbReference>
<evidence type="ECO:0000259" key="9">
    <source>
        <dbReference type="PROSITE" id="PS50850"/>
    </source>
</evidence>
<dbReference type="PROSITE" id="PS00216">
    <property type="entry name" value="SUGAR_TRANSPORT_1"/>
    <property type="match status" value="1"/>
</dbReference>
<dbReference type="AlphaFoldDB" id="A0A1A0R427"/>
<keyword evidence="4" id="KW-1003">Cell membrane</keyword>
<reference evidence="11" key="1">
    <citation type="submission" date="2016-06" db="EMBL/GenBank/DDBJ databases">
        <authorList>
            <person name="Sutton G."/>
            <person name="Brinkac L."/>
            <person name="Sanka R."/>
            <person name="Adams M."/>
            <person name="Lau E."/>
            <person name="Mehaffy C."/>
            <person name="Tameris M."/>
            <person name="Hatherill M."/>
            <person name="Hanekom W."/>
            <person name="Mahomed H."/>
            <person name="Mcshane H."/>
        </authorList>
    </citation>
    <scope>NUCLEOTIDE SEQUENCE [LARGE SCALE GENOMIC DNA]</scope>
    <source>
        <strain evidence="11">852002-51209_SCH5440388</strain>
    </source>
</reference>
<dbReference type="InterPro" id="IPR005829">
    <property type="entry name" value="Sugar_transporter_CS"/>
</dbReference>
<feature type="transmembrane region" description="Helical" evidence="8">
    <location>
        <begin position="227"/>
        <end position="247"/>
    </location>
</feature>
<accession>A0A1A0R427</accession>
<dbReference type="Pfam" id="PF07690">
    <property type="entry name" value="MFS_1"/>
    <property type="match status" value="1"/>
</dbReference>
<feature type="transmembrane region" description="Helical" evidence="8">
    <location>
        <begin position="382"/>
        <end position="403"/>
    </location>
</feature>
<sequence>MTPTTDAPRDVCNRAPLALSATVLTTIVLITAIAPLATDMYVPAFPLVGRDLTATATQVQLTLTTFFVGMALGQLVGGPASDRIGRRTPLLVSLAVLAAASAVCAFSPSIAVMMLARLVQGFSGGWAMVIARSIVVDLTRGAELVRAMNMVAGVSGVAPIVGPLLGGVILQFSHWRVSFWVVAALAALMFLAVAVGVAETLPADKRHGGGLSHITGTAKTVLRHRSFVGYLLVFGSSMGMIFAYVATSAFVLQSMNGLSPMAYSIDFAFNAVGLTVATLAAARLANRVSTRKVVGVGLAASAVAGVFLLVGAAWFHMPLPLALGGFFVLMTAQGLVGPNAGALASDAVPEHPGTGSALLGFVQWCMAGVIAPLAGLGGAETAVPMAAIVTVLAVASAVALRVLRPATAQTT</sequence>
<evidence type="ECO:0000256" key="8">
    <source>
        <dbReference type="SAM" id="Phobius"/>
    </source>
</evidence>
<evidence type="ECO:0000256" key="2">
    <source>
        <dbReference type="ARBA" id="ARBA00006236"/>
    </source>
</evidence>
<evidence type="ECO:0000256" key="6">
    <source>
        <dbReference type="ARBA" id="ARBA00022989"/>
    </source>
</evidence>